<dbReference type="RefSeq" id="WP_144304140.1">
    <property type="nucleotide sequence ID" value="NZ_QMIE01000017.1"/>
</dbReference>
<dbReference type="InterPro" id="IPR030378">
    <property type="entry name" value="G_CP_dom"/>
</dbReference>
<dbReference type="Gene3D" id="1.10.40.50">
    <property type="entry name" value="Probable gtpase engc, domain 3"/>
    <property type="match status" value="1"/>
</dbReference>
<keyword evidence="2 10" id="KW-0690">Ribosome biogenesis</keyword>
<feature type="binding site" evidence="10">
    <location>
        <position position="307"/>
    </location>
    <ligand>
        <name>Zn(2+)</name>
        <dbReference type="ChEBI" id="CHEBI:29105"/>
    </ligand>
</feature>
<dbReference type="GO" id="GO:0042274">
    <property type="term" value="P:ribosomal small subunit biogenesis"/>
    <property type="evidence" value="ECO:0007669"/>
    <property type="project" value="UniProtKB-UniRule"/>
</dbReference>
<keyword evidence="4 10" id="KW-0699">rRNA-binding</keyword>
<feature type="binding site" evidence="10">
    <location>
        <begin position="220"/>
        <end position="228"/>
    </location>
    <ligand>
        <name>GTP</name>
        <dbReference type="ChEBI" id="CHEBI:37565"/>
    </ligand>
</feature>
<feature type="binding site" evidence="10">
    <location>
        <position position="305"/>
    </location>
    <ligand>
        <name>Zn(2+)</name>
        <dbReference type="ChEBI" id="CHEBI:29105"/>
    </ligand>
</feature>
<dbReference type="PANTHER" id="PTHR32120">
    <property type="entry name" value="SMALL RIBOSOMAL SUBUNIT BIOGENESIS GTPASE RSGA"/>
    <property type="match status" value="1"/>
</dbReference>
<comment type="cofactor">
    <cofactor evidence="10">
        <name>Zn(2+)</name>
        <dbReference type="ChEBI" id="CHEBI:29105"/>
    </cofactor>
    <text evidence="10">Binds 1 zinc ion per subunit.</text>
</comment>
<comment type="caution">
    <text evidence="13">The sequence shown here is derived from an EMBL/GenBank/DDBJ whole genome shotgun (WGS) entry which is preliminary data.</text>
</comment>
<evidence type="ECO:0000313" key="14">
    <source>
        <dbReference type="Proteomes" id="UP000448292"/>
    </source>
</evidence>
<feature type="binding site" evidence="10">
    <location>
        <position position="300"/>
    </location>
    <ligand>
        <name>Zn(2+)</name>
        <dbReference type="ChEBI" id="CHEBI:29105"/>
    </ligand>
</feature>
<feature type="domain" description="EngC GTPase" evidence="11">
    <location>
        <begin position="129"/>
        <end position="276"/>
    </location>
</feature>
<keyword evidence="7 10" id="KW-0862">Zinc</keyword>
<sequence length="375" mass="40829">MSFHDLIDIGWSSFFASAFDSLNINVLVPARVARAERERYTLMHQRGVSHAVLAGRLRHEAVGPGDLPVVGDWVATQLGSVPEYCNAHHREASAEPLPGVARIEALLPRRTLLARLDPSGGGSRQPLAANADLVLLAAGLDNDFNPRRLERGAMLAREAGAEPVVVLTKADLRTDCRRELSRVMAAVPGAHTLALSSHTGEGIEDLRALLTSGVTAVLLGSSGAGKSTLVNRLLGCELQRTAQVREADSRGRHATTHRELFLLPGGGLLIDTPGLRAFGLTGEENVDDLFADVECFAACCRFRNCRHEAEPGCGVIEAVERGELAPERYDSYLKLRSEAERLERRQTGATDMEAKRRSKELGKLLKRYARIDPKR</sequence>
<dbReference type="PANTHER" id="PTHR32120:SF10">
    <property type="entry name" value="SMALL RIBOSOMAL SUBUNIT BIOGENESIS GTPASE RSGA"/>
    <property type="match status" value="1"/>
</dbReference>
<dbReference type="PROSITE" id="PS51721">
    <property type="entry name" value="G_CP"/>
    <property type="match status" value="1"/>
</dbReference>
<dbReference type="GO" id="GO:0005737">
    <property type="term" value="C:cytoplasm"/>
    <property type="evidence" value="ECO:0007669"/>
    <property type="project" value="UniProtKB-SubCell"/>
</dbReference>
<dbReference type="AlphaFoldDB" id="A0A7M3MB93"/>
<comment type="similarity">
    <text evidence="10">Belongs to the TRAFAC class YlqF/YawG GTPase family. RsgA subfamily.</text>
</comment>
<evidence type="ECO:0000256" key="10">
    <source>
        <dbReference type="HAMAP-Rule" id="MF_01820"/>
    </source>
</evidence>
<dbReference type="Proteomes" id="UP000448292">
    <property type="component" value="Unassembled WGS sequence"/>
</dbReference>
<reference evidence="13 14" key="1">
    <citation type="submission" date="2018-06" db="EMBL/GenBank/DDBJ databases">
        <title>Complete genome of Desulfovibrio indonesiensis P37SLT.</title>
        <authorList>
            <person name="Crispim J.S."/>
            <person name="Vidigal P.M.P."/>
            <person name="Silva L.C.F."/>
            <person name="Laguardia C.N."/>
            <person name="Araujo L.C."/>
            <person name="Dias R.S."/>
            <person name="Sousa M.P."/>
            <person name="Paula S.O."/>
            <person name="Silva C."/>
        </authorList>
    </citation>
    <scope>NUCLEOTIDE SEQUENCE [LARGE SCALE GENOMIC DNA]</scope>
    <source>
        <strain evidence="13 14">P37SLT</strain>
    </source>
</reference>
<proteinExistence type="inferred from homology"/>
<keyword evidence="3 10" id="KW-0479">Metal-binding</keyword>
<dbReference type="NCBIfam" id="TIGR00157">
    <property type="entry name" value="ribosome small subunit-dependent GTPase A"/>
    <property type="match status" value="1"/>
</dbReference>
<keyword evidence="8 10" id="KW-0694">RNA-binding</keyword>
<evidence type="ECO:0000313" key="13">
    <source>
        <dbReference type="EMBL" id="TVM15370.1"/>
    </source>
</evidence>
<keyword evidence="6 10" id="KW-0378">Hydrolase</keyword>
<feature type="binding site" evidence="10">
    <location>
        <begin position="168"/>
        <end position="171"/>
    </location>
    <ligand>
        <name>GTP</name>
        <dbReference type="ChEBI" id="CHEBI:37565"/>
    </ligand>
</feature>
<gene>
    <name evidence="10 13" type="primary">rsgA</name>
    <name evidence="13" type="ORF">DPQ33_15520</name>
</gene>
<evidence type="ECO:0000256" key="2">
    <source>
        <dbReference type="ARBA" id="ARBA00022517"/>
    </source>
</evidence>
<keyword evidence="9 10" id="KW-0342">GTP-binding</keyword>
<dbReference type="PROSITE" id="PS50936">
    <property type="entry name" value="ENGC_GTPASE"/>
    <property type="match status" value="1"/>
</dbReference>
<evidence type="ECO:0000256" key="6">
    <source>
        <dbReference type="ARBA" id="ARBA00022801"/>
    </source>
</evidence>
<dbReference type="Pfam" id="PF03193">
    <property type="entry name" value="RsgA_GTPase"/>
    <property type="match status" value="1"/>
</dbReference>
<comment type="function">
    <text evidence="10">One of several proteins that assist in the late maturation steps of the functional core of the 30S ribosomal subunit. Helps release RbfA from mature subunits. May play a role in the assembly of ribosomal proteins into the subunit. Circularly permuted GTPase that catalyzes slow GTP hydrolysis, GTPase activity is stimulated by the 30S ribosomal subunit.</text>
</comment>
<protein>
    <recommendedName>
        <fullName evidence="10">Small ribosomal subunit biogenesis GTPase RsgA</fullName>
        <ecNumber evidence="10">3.6.1.-</ecNumber>
    </recommendedName>
</protein>
<dbReference type="Gene3D" id="3.40.50.300">
    <property type="entry name" value="P-loop containing nucleotide triphosphate hydrolases"/>
    <property type="match status" value="1"/>
</dbReference>
<dbReference type="HAMAP" id="MF_01820">
    <property type="entry name" value="GTPase_RsgA"/>
    <property type="match status" value="1"/>
</dbReference>
<accession>A0A7M3MB93</accession>
<dbReference type="GO" id="GO:0019843">
    <property type="term" value="F:rRNA binding"/>
    <property type="evidence" value="ECO:0007669"/>
    <property type="project" value="UniProtKB-KW"/>
</dbReference>
<keyword evidence="1 10" id="KW-0963">Cytoplasm</keyword>
<dbReference type="InterPro" id="IPR004881">
    <property type="entry name" value="Ribosome_biogen_GTPase_RsgA"/>
</dbReference>
<evidence type="ECO:0000256" key="5">
    <source>
        <dbReference type="ARBA" id="ARBA00022741"/>
    </source>
</evidence>
<keyword evidence="5 10" id="KW-0547">Nucleotide-binding</keyword>
<dbReference type="EC" id="3.6.1.-" evidence="10"/>
<dbReference type="GO" id="GO:0003924">
    <property type="term" value="F:GTPase activity"/>
    <property type="evidence" value="ECO:0007669"/>
    <property type="project" value="UniProtKB-UniRule"/>
</dbReference>
<dbReference type="SUPFAM" id="SSF52540">
    <property type="entry name" value="P-loop containing nucleoside triphosphate hydrolases"/>
    <property type="match status" value="1"/>
</dbReference>
<feature type="domain" description="CP-type G" evidence="12">
    <location>
        <begin position="119"/>
        <end position="278"/>
    </location>
</feature>
<evidence type="ECO:0000256" key="1">
    <source>
        <dbReference type="ARBA" id="ARBA00022490"/>
    </source>
</evidence>
<evidence type="ECO:0000256" key="9">
    <source>
        <dbReference type="ARBA" id="ARBA00023134"/>
    </source>
</evidence>
<evidence type="ECO:0000256" key="3">
    <source>
        <dbReference type="ARBA" id="ARBA00022723"/>
    </source>
</evidence>
<dbReference type="GO" id="GO:0005525">
    <property type="term" value="F:GTP binding"/>
    <property type="evidence" value="ECO:0007669"/>
    <property type="project" value="UniProtKB-UniRule"/>
</dbReference>
<dbReference type="GO" id="GO:0046872">
    <property type="term" value="F:metal ion binding"/>
    <property type="evidence" value="ECO:0007669"/>
    <property type="project" value="UniProtKB-KW"/>
</dbReference>
<dbReference type="InterPro" id="IPR027417">
    <property type="entry name" value="P-loop_NTPase"/>
</dbReference>
<evidence type="ECO:0000256" key="4">
    <source>
        <dbReference type="ARBA" id="ARBA00022730"/>
    </source>
</evidence>
<organism evidence="13 14">
    <name type="scientific">Oceanidesulfovibrio indonesiensis</name>
    <dbReference type="NCBI Taxonomy" id="54767"/>
    <lineage>
        <taxon>Bacteria</taxon>
        <taxon>Pseudomonadati</taxon>
        <taxon>Thermodesulfobacteriota</taxon>
        <taxon>Desulfovibrionia</taxon>
        <taxon>Desulfovibrionales</taxon>
        <taxon>Desulfovibrionaceae</taxon>
        <taxon>Oceanidesulfovibrio</taxon>
    </lineage>
</organism>
<evidence type="ECO:0000256" key="7">
    <source>
        <dbReference type="ARBA" id="ARBA00022833"/>
    </source>
</evidence>
<evidence type="ECO:0000259" key="12">
    <source>
        <dbReference type="PROSITE" id="PS51721"/>
    </source>
</evidence>
<keyword evidence="14" id="KW-1185">Reference proteome</keyword>
<dbReference type="EMBL" id="QMIE01000017">
    <property type="protein sequence ID" value="TVM15370.1"/>
    <property type="molecule type" value="Genomic_DNA"/>
</dbReference>
<comment type="subcellular location">
    <subcellularLocation>
        <location evidence="10">Cytoplasm</location>
    </subcellularLocation>
</comment>
<dbReference type="InterPro" id="IPR010914">
    <property type="entry name" value="RsgA_GTPase_dom"/>
</dbReference>
<evidence type="ECO:0000259" key="11">
    <source>
        <dbReference type="PROSITE" id="PS50936"/>
    </source>
</evidence>
<dbReference type="CDD" id="cd01854">
    <property type="entry name" value="YjeQ_EngC"/>
    <property type="match status" value="1"/>
</dbReference>
<dbReference type="OrthoDB" id="9809485at2"/>
<name>A0A7M3MB93_9BACT</name>
<comment type="subunit">
    <text evidence="10">Monomer. Associates with 30S ribosomal subunit, binds 16S rRNA.</text>
</comment>
<feature type="binding site" evidence="10">
    <location>
        <position position="313"/>
    </location>
    <ligand>
        <name>Zn(2+)</name>
        <dbReference type="ChEBI" id="CHEBI:29105"/>
    </ligand>
</feature>
<evidence type="ECO:0000256" key="8">
    <source>
        <dbReference type="ARBA" id="ARBA00022884"/>
    </source>
</evidence>